<accession>A0A3S4WXD9</accession>
<dbReference type="Gene3D" id="3.30.2400.10">
    <property type="entry name" value="Major capsid protein gp5"/>
    <property type="match status" value="1"/>
</dbReference>
<evidence type="ECO:0000313" key="3">
    <source>
        <dbReference type="EMBL" id="VEI03494.1"/>
    </source>
</evidence>
<dbReference type="Pfam" id="PF05065">
    <property type="entry name" value="Phage_capsid"/>
    <property type="match status" value="1"/>
</dbReference>
<evidence type="ECO:0000313" key="4">
    <source>
        <dbReference type="Proteomes" id="UP000277858"/>
    </source>
</evidence>
<dbReference type="Proteomes" id="UP000277858">
    <property type="component" value="Chromosome"/>
</dbReference>
<dbReference type="SUPFAM" id="SSF56563">
    <property type="entry name" value="Major capsid protein gp5"/>
    <property type="match status" value="1"/>
</dbReference>
<dbReference type="OrthoDB" id="9806592at2"/>
<evidence type="ECO:0000256" key="1">
    <source>
        <dbReference type="ARBA" id="ARBA00004328"/>
    </source>
</evidence>
<organism evidence="3 4">
    <name type="scientific">Acidipropionibacterium jensenii</name>
    <dbReference type="NCBI Taxonomy" id="1749"/>
    <lineage>
        <taxon>Bacteria</taxon>
        <taxon>Bacillati</taxon>
        <taxon>Actinomycetota</taxon>
        <taxon>Actinomycetes</taxon>
        <taxon>Propionibacteriales</taxon>
        <taxon>Propionibacteriaceae</taxon>
        <taxon>Acidipropionibacterium</taxon>
    </lineage>
</organism>
<evidence type="ECO:0000259" key="2">
    <source>
        <dbReference type="Pfam" id="PF05065"/>
    </source>
</evidence>
<feature type="domain" description="Phage capsid-like C-terminal" evidence="2">
    <location>
        <begin position="13"/>
        <end position="285"/>
    </location>
</feature>
<dbReference type="RefSeq" id="WP_028701980.1">
    <property type="nucleotide sequence ID" value="NZ_LR134473.1"/>
</dbReference>
<dbReference type="STRING" id="1122997.GCA_000425285_00068"/>
<dbReference type="EMBL" id="LR134473">
    <property type="protein sequence ID" value="VEI03494.1"/>
    <property type="molecule type" value="Genomic_DNA"/>
</dbReference>
<dbReference type="Gene3D" id="3.30.2320.10">
    <property type="entry name" value="hypothetical protein PF0899 domain"/>
    <property type="match status" value="1"/>
</dbReference>
<proteinExistence type="predicted"/>
<reference evidence="3 4" key="1">
    <citation type="submission" date="2018-12" db="EMBL/GenBank/DDBJ databases">
        <authorList>
            <consortium name="Pathogen Informatics"/>
        </authorList>
    </citation>
    <scope>NUCLEOTIDE SEQUENCE [LARGE SCALE GENOMIC DNA]</scope>
    <source>
        <strain evidence="3 4">NCTC13652</strain>
    </source>
</reference>
<dbReference type="InterPro" id="IPR024455">
    <property type="entry name" value="Phage_capsid"/>
</dbReference>
<comment type="subcellular location">
    <subcellularLocation>
        <location evidence="1">Virion</location>
    </subcellularLocation>
</comment>
<dbReference type="NCBIfam" id="TIGR01554">
    <property type="entry name" value="major_cap_HK97"/>
    <property type="match status" value="1"/>
</dbReference>
<sequence>MVASTTTIPQLTAEQVQKVLVQPLQDASVFLAAGPRMFDTAGPIRIPKAPVGDDSKLTWVGENEQIPEADYQVSELELMPSTMKSVKVLTRYSNELSRQSFVSLDQVLKDRLVADVANKIDLQLLSATGDGITTPKGLFAYAGTQTVDAAGPMSLDVLLDAWGKALAANVNMAALKWLVTPGDFVKLRKLKDGQQRYLLQPDPTADAVFRLFGSPVIVTGRIPDTTDSKPAGRAALADFSQIAVARDLAPSVTILSERFADYDQQAIRVVTRYDAAPINPQAIVTIGGITR</sequence>
<keyword evidence="4" id="KW-1185">Reference proteome</keyword>
<dbReference type="InterPro" id="IPR054612">
    <property type="entry name" value="Phage_capsid-like_C"/>
</dbReference>
<name>A0A3S4WXD9_9ACTN</name>
<protein>
    <submittedName>
        <fullName evidence="3">Predicted phage phi-C31 gp36 major capsid-like protein</fullName>
    </submittedName>
</protein>
<dbReference type="AlphaFoldDB" id="A0A3S4WXD9"/>
<gene>
    <name evidence="3" type="ORF">NCTC13652_01700</name>
</gene>